<dbReference type="WBParaSite" id="MCU_008102-RA">
    <property type="protein sequence ID" value="MCU_008102-RA"/>
    <property type="gene ID" value="MCU_008102"/>
</dbReference>
<sequence length="131" mass="14360">MPRLRDPNYPPSTTVLNIGRKNLIPPLPDAICLTATPEGPSLNKVIELMDRGDDCTPTRQCHVRRDGGKRHVAKASQPAPTEKRICDTKSRDQNPTGCTFRHFPAADTGNNGSENEQRSTSGRQVSTPKAE</sequence>
<feature type="compositionally biased region" description="Basic and acidic residues" evidence="1">
    <location>
        <begin position="81"/>
        <end position="92"/>
    </location>
</feature>
<feature type="compositionally biased region" description="Polar residues" evidence="1">
    <location>
        <begin position="108"/>
        <end position="131"/>
    </location>
</feature>
<accession>A0A5K3FII1</accession>
<protein>
    <submittedName>
        <fullName evidence="2">Uncharacterized protein</fullName>
    </submittedName>
</protein>
<evidence type="ECO:0000313" key="2">
    <source>
        <dbReference type="WBParaSite" id="MCU_008102-RA"/>
    </source>
</evidence>
<reference evidence="2" key="1">
    <citation type="submission" date="2019-11" db="UniProtKB">
        <authorList>
            <consortium name="WormBaseParasite"/>
        </authorList>
    </citation>
    <scope>IDENTIFICATION</scope>
</reference>
<evidence type="ECO:0000256" key="1">
    <source>
        <dbReference type="SAM" id="MobiDB-lite"/>
    </source>
</evidence>
<name>A0A5K3FII1_MESCO</name>
<organism evidence="2">
    <name type="scientific">Mesocestoides corti</name>
    <name type="common">Flatworm</name>
    <dbReference type="NCBI Taxonomy" id="53468"/>
    <lineage>
        <taxon>Eukaryota</taxon>
        <taxon>Metazoa</taxon>
        <taxon>Spiralia</taxon>
        <taxon>Lophotrochozoa</taxon>
        <taxon>Platyhelminthes</taxon>
        <taxon>Cestoda</taxon>
        <taxon>Eucestoda</taxon>
        <taxon>Cyclophyllidea</taxon>
        <taxon>Mesocestoididae</taxon>
        <taxon>Mesocestoides</taxon>
    </lineage>
</organism>
<feature type="region of interest" description="Disordered" evidence="1">
    <location>
        <begin position="59"/>
        <end position="131"/>
    </location>
</feature>
<proteinExistence type="predicted"/>
<dbReference type="AlphaFoldDB" id="A0A5K3FII1"/>